<evidence type="ECO:0000313" key="3">
    <source>
        <dbReference type="Proteomes" id="UP000054558"/>
    </source>
</evidence>
<dbReference type="Proteomes" id="UP000054558">
    <property type="component" value="Unassembled WGS sequence"/>
</dbReference>
<reference evidence="2 3" key="1">
    <citation type="journal article" date="2014" name="Nat. Commun.">
        <title>Klebsormidium flaccidum genome reveals primary factors for plant terrestrial adaptation.</title>
        <authorList>
            <person name="Hori K."/>
            <person name="Maruyama F."/>
            <person name="Fujisawa T."/>
            <person name="Togashi T."/>
            <person name="Yamamoto N."/>
            <person name="Seo M."/>
            <person name="Sato S."/>
            <person name="Yamada T."/>
            <person name="Mori H."/>
            <person name="Tajima N."/>
            <person name="Moriyama T."/>
            <person name="Ikeuchi M."/>
            <person name="Watanabe M."/>
            <person name="Wada H."/>
            <person name="Kobayashi K."/>
            <person name="Saito M."/>
            <person name="Masuda T."/>
            <person name="Sasaki-Sekimoto Y."/>
            <person name="Mashiguchi K."/>
            <person name="Awai K."/>
            <person name="Shimojima M."/>
            <person name="Masuda S."/>
            <person name="Iwai M."/>
            <person name="Nobusawa T."/>
            <person name="Narise T."/>
            <person name="Kondo S."/>
            <person name="Saito H."/>
            <person name="Sato R."/>
            <person name="Murakawa M."/>
            <person name="Ihara Y."/>
            <person name="Oshima-Yamada Y."/>
            <person name="Ohtaka K."/>
            <person name="Satoh M."/>
            <person name="Sonobe K."/>
            <person name="Ishii M."/>
            <person name="Ohtani R."/>
            <person name="Kanamori-Sato M."/>
            <person name="Honoki R."/>
            <person name="Miyazaki D."/>
            <person name="Mochizuki H."/>
            <person name="Umetsu J."/>
            <person name="Higashi K."/>
            <person name="Shibata D."/>
            <person name="Kamiya Y."/>
            <person name="Sato N."/>
            <person name="Nakamura Y."/>
            <person name="Tabata S."/>
            <person name="Ida S."/>
            <person name="Kurokawa K."/>
            <person name="Ohta H."/>
        </authorList>
    </citation>
    <scope>NUCLEOTIDE SEQUENCE [LARGE SCALE GENOMIC DNA]</scope>
    <source>
        <strain evidence="2 3">NIES-2285</strain>
    </source>
</reference>
<accession>A0A1Y1IIV5</accession>
<sequence>MTVQEVAQAERHQGPIAPAAEMEQMHLREAQGGAAPQRQQTAHTASENVHPKAGVASAVVPQTESQAGSSVLTGGAERKLAEHNDYEEGLLRAAHEKKRAHEAEAFLAAETKKAQALAARKAADADAEVKLAAAKAAEKLAKTQYKLELKVDKAHEKFEKKAAIAVEQAEFKKAAAQEHAEEEIVAAMEKAEHVRAGEEVLKPSLAQKIGLKKKDF</sequence>
<feature type="region of interest" description="Disordered" evidence="1">
    <location>
        <begin position="1"/>
        <end position="80"/>
    </location>
</feature>
<gene>
    <name evidence="2" type="ORF">KFL_004420020</name>
</gene>
<proteinExistence type="predicted"/>
<dbReference type="EMBL" id="DF237391">
    <property type="protein sequence ID" value="GAQ88587.1"/>
    <property type="molecule type" value="Genomic_DNA"/>
</dbReference>
<organism evidence="2 3">
    <name type="scientific">Klebsormidium nitens</name>
    <name type="common">Green alga</name>
    <name type="synonym">Ulothrix nitens</name>
    <dbReference type="NCBI Taxonomy" id="105231"/>
    <lineage>
        <taxon>Eukaryota</taxon>
        <taxon>Viridiplantae</taxon>
        <taxon>Streptophyta</taxon>
        <taxon>Klebsormidiophyceae</taxon>
        <taxon>Klebsormidiales</taxon>
        <taxon>Klebsormidiaceae</taxon>
        <taxon>Klebsormidium</taxon>
    </lineage>
</organism>
<dbReference type="AlphaFoldDB" id="A0A1Y1IIV5"/>
<protein>
    <submittedName>
        <fullName evidence="2">Uncharacterized protein</fullName>
    </submittedName>
</protein>
<evidence type="ECO:0000313" key="2">
    <source>
        <dbReference type="EMBL" id="GAQ88587.1"/>
    </source>
</evidence>
<feature type="compositionally biased region" description="Polar residues" evidence="1">
    <location>
        <begin position="60"/>
        <end position="72"/>
    </location>
</feature>
<keyword evidence="3" id="KW-1185">Reference proteome</keyword>
<feature type="compositionally biased region" description="Polar residues" evidence="1">
    <location>
        <begin position="37"/>
        <end position="47"/>
    </location>
</feature>
<evidence type="ECO:0000256" key="1">
    <source>
        <dbReference type="SAM" id="MobiDB-lite"/>
    </source>
</evidence>
<name>A0A1Y1IIV5_KLENI</name>